<proteinExistence type="predicted"/>
<protein>
    <submittedName>
        <fullName evidence="1">Uncharacterized protein</fullName>
    </submittedName>
</protein>
<dbReference type="STRING" id="1547445.LO80_03260"/>
<accession>A0A097ENE4</accession>
<evidence type="ECO:0000313" key="2">
    <source>
        <dbReference type="Proteomes" id="UP000029672"/>
    </source>
</evidence>
<dbReference type="HOGENOM" id="CLU_1649633_0_0_6"/>
<organism evidence="1 2">
    <name type="scientific">Candidatus Francisella endociliophora</name>
    <dbReference type="NCBI Taxonomy" id="653937"/>
    <lineage>
        <taxon>Bacteria</taxon>
        <taxon>Pseudomonadati</taxon>
        <taxon>Pseudomonadota</taxon>
        <taxon>Gammaproteobacteria</taxon>
        <taxon>Thiotrichales</taxon>
        <taxon>Francisellaceae</taxon>
        <taxon>Francisella</taxon>
    </lineage>
</organism>
<sequence>MTSKNPNLNLYQAGKPPRKFDTLLAFNEFTDGSSNTVENSITNVVSAQQTTNAVDFMGGKPQRIIAEVIRTKADDGDEVYTIEVHGNIVNVDTGATSTKLLYDKFIASGLVNQDRVVAYIDPYEVAGLVGEDEEIESIYLVIKPTGTSPEMISSFFLTEV</sequence>
<evidence type="ECO:0000313" key="1">
    <source>
        <dbReference type="EMBL" id="AIT09086.1"/>
    </source>
</evidence>
<dbReference type="EMBL" id="CP009574">
    <property type="protein sequence ID" value="AIT09086.1"/>
    <property type="molecule type" value="Genomic_DNA"/>
</dbReference>
<gene>
    <name evidence="1" type="ORF">LO80_03260</name>
</gene>
<name>A0A097ENE4_9GAMM</name>
<reference evidence="1 2" key="1">
    <citation type="submission" date="2014-10" db="EMBL/GenBank/DDBJ databases">
        <title>Whole genome sequence of Francisella endociliophora strain FSC1006, isolated from a laboratory culture of the marine ciliate Euplotes raikovi.</title>
        <authorList>
            <person name="Granberg M."/>
            <person name="Backman S."/>
            <person name="Lundmark E."/>
            <person name="Nilsson E."/>
            <person name="Karlsson E."/>
            <person name="Thelaus J."/>
            <person name="Ohrman C."/>
            <person name="Larkeryd A."/>
            <person name="Stenberg P."/>
        </authorList>
    </citation>
    <scope>NUCLEOTIDE SEQUENCE [LARGE SCALE GENOMIC DNA]</scope>
    <source>
        <strain evidence="1 2">FSC1006</strain>
    </source>
</reference>
<dbReference type="KEGG" id="frf:LO80_03260"/>
<dbReference type="Proteomes" id="UP000029672">
    <property type="component" value="Chromosome"/>
</dbReference>
<keyword evidence="2" id="KW-1185">Reference proteome</keyword>
<dbReference type="RefSeq" id="WP_040008510.1">
    <property type="nucleotide sequence ID" value="NZ_CP009574.1"/>
</dbReference>
<dbReference type="AlphaFoldDB" id="A0A097ENE4"/>